<dbReference type="AlphaFoldDB" id="A0A7Y8BIL1"/>
<feature type="signal peptide" evidence="2">
    <location>
        <begin position="1"/>
        <end position="26"/>
    </location>
</feature>
<organism evidence="4 5">
    <name type="scientific">Pseudomonas gingeri</name>
    <dbReference type="NCBI Taxonomy" id="117681"/>
    <lineage>
        <taxon>Bacteria</taxon>
        <taxon>Pseudomonadati</taxon>
        <taxon>Pseudomonadota</taxon>
        <taxon>Gammaproteobacteria</taxon>
        <taxon>Pseudomonadales</taxon>
        <taxon>Pseudomonadaceae</taxon>
        <taxon>Pseudomonas</taxon>
    </lineage>
</organism>
<evidence type="ECO:0000256" key="2">
    <source>
        <dbReference type="SAM" id="SignalP"/>
    </source>
</evidence>
<comment type="caution">
    <text evidence="4">The sequence shown here is derived from an EMBL/GenBank/DDBJ whole genome shotgun (WGS) entry which is preliminary data.</text>
</comment>
<feature type="region of interest" description="Disordered" evidence="1">
    <location>
        <begin position="428"/>
        <end position="448"/>
    </location>
</feature>
<dbReference type="SMART" id="SM00869">
    <property type="entry name" value="Autotransporter"/>
    <property type="match status" value="1"/>
</dbReference>
<name>A0A7Y8BIL1_9PSED</name>
<feature type="region of interest" description="Disordered" evidence="1">
    <location>
        <begin position="344"/>
        <end position="374"/>
    </location>
</feature>
<dbReference type="InterPro" id="IPR006315">
    <property type="entry name" value="OM_autotransptr_brl_dom"/>
</dbReference>
<proteinExistence type="predicted"/>
<dbReference type="Pfam" id="PF03797">
    <property type="entry name" value="Autotransporter"/>
    <property type="match status" value="1"/>
</dbReference>
<accession>A0A7Y8BIL1</accession>
<dbReference type="RefSeq" id="WP_177143007.1">
    <property type="nucleotide sequence ID" value="NZ_JACAPU010000001.1"/>
</dbReference>
<evidence type="ECO:0000259" key="3">
    <source>
        <dbReference type="PROSITE" id="PS51208"/>
    </source>
</evidence>
<dbReference type="SUPFAM" id="SSF103515">
    <property type="entry name" value="Autotransporter"/>
    <property type="match status" value="1"/>
</dbReference>
<gene>
    <name evidence="4" type="ORF">HX829_00315</name>
</gene>
<evidence type="ECO:0000313" key="5">
    <source>
        <dbReference type="Proteomes" id="UP000582981"/>
    </source>
</evidence>
<feature type="chain" id="PRO_5030780874" evidence="2">
    <location>
        <begin position="27"/>
        <end position="726"/>
    </location>
</feature>
<dbReference type="InterPro" id="IPR036709">
    <property type="entry name" value="Autotransporte_beta_dom_sf"/>
</dbReference>
<sequence length="726" mass="77602">MPTTLHRLAISVALASSVIASQQAQASPQAPIYSRPNIPNANYLGATAEGGTLWEAPIGSGQQPPLSQYQQQGLGPNTYTVVGPHPIAHGVFWVKPNNENAAPFEAHIQADGSAVRVYVPDLPPLCPSCAPGQQPPFPQVTPVPLPTVTSTGIVETNRNNIAANTTAHQINASNIADLDKRVTGNTNAHQANTSKITDLDKRVTDNTTAHQTNASDIADHGEKITGNTNAHQANTRKITDLEKRVTDNTITGQANASDIADHGEKITGNTNAHQANTSKITDLDKRVTDNTITGQTNATAIAEHKNRVTANTSEIQRIEAENQAFRQEMRESNAQLEQKLVAAQTTNQPQRDDPKGNQGGNVSQPFPKPVDSPLRTALNKLGTAAKRDARMQLSGAGNASLGTATLSGASQVGNSALAAMRQLGNDPTQRQLAGQNGAPGQVSLSGRSEIRPNESRVWLQALNNASAFDQPAGQKAFEQDTRGLVVGVDWALDNEWRMGLLGGKSQSKHKANRFEGGLDSWHVGTYALHQSGPVALRLGAVHSQHYGKTERNVEFSGYKDRLTGNHNANSQQAFAELGYNLGSDSLSAEPFASLGYQRYSRQGYTEKGGEAALKADAQTQSNFSTTLGLRTASIKHMDNKMSLAPRLSAGWKHLYGSVESTSTQSNQVTGDIFNTKGITRDRDTLVVEAGLDLNLSARHSIGVAYNGEVGNSSRTHGVMGQWKMSF</sequence>
<evidence type="ECO:0000313" key="4">
    <source>
        <dbReference type="EMBL" id="NWB44922.1"/>
    </source>
</evidence>
<dbReference type="Proteomes" id="UP000582981">
    <property type="component" value="Unassembled WGS sequence"/>
</dbReference>
<dbReference type="GO" id="GO:0019867">
    <property type="term" value="C:outer membrane"/>
    <property type="evidence" value="ECO:0007669"/>
    <property type="project" value="InterPro"/>
</dbReference>
<keyword evidence="2" id="KW-0732">Signal</keyword>
<evidence type="ECO:0000256" key="1">
    <source>
        <dbReference type="SAM" id="MobiDB-lite"/>
    </source>
</evidence>
<feature type="domain" description="Autotransporter" evidence="3">
    <location>
        <begin position="450"/>
        <end position="726"/>
    </location>
</feature>
<dbReference type="PROSITE" id="PS51208">
    <property type="entry name" value="AUTOTRANSPORTER"/>
    <property type="match status" value="1"/>
</dbReference>
<protein>
    <submittedName>
        <fullName evidence="4">Autotransporter domain-containing protein</fullName>
    </submittedName>
</protein>
<reference evidence="4 5" key="1">
    <citation type="submission" date="2020-04" db="EMBL/GenBank/DDBJ databases">
        <title>Molecular characterization of pseudomonads from Agaricus bisporus reveal novel blotch 2 pathogens in Western Europe.</title>
        <authorList>
            <person name="Taparia T."/>
            <person name="Krijger M."/>
            <person name="Haynes E."/>
            <person name="Elpinstone J.G."/>
            <person name="Noble R."/>
            <person name="Van Der Wolf J."/>
        </authorList>
    </citation>
    <scope>NUCLEOTIDE SEQUENCE [LARGE SCALE GENOMIC DNA]</scope>
    <source>
        <strain evidence="4 5">F1001</strain>
    </source>
</reference>
<dbReference type="EMBL" id="JACAPU010000001">
    <property type="protein sequence ID" value="NWB44922.1"/>
    <property type="molecule type" value="Genomic_DNA"/>
</dbReference>
<dbReference type="Gene3D" id="2.40.128.130">
    <property type="entry name" value="Autotransporter beta-domain"/>
    <property type="match status" value="1"/>
</dbReference>
<dbReference type="InterPro" id="IPR005546">
    <property type="entry name" value="Autotransporte_beta"/>
</dbReference>
<dbReference type="NCBIfam" id="TIGR01414">
    <property type="entry name" value="autotrans_barl"/>
    <property type="match status" value="1"/>
</dbReference>